<feature type="transmembrane region" description="Helical" evidence="2">
    <location>
        <begin position="12"/>
        <end position="35"/>
    </location>
</feature>
<evidence type="ECO:0000313" key="3">
    <source>
        <dbReference type="EMBL" id="SEO43349.1"/>
    </source>
</evidence>
<keyword evidence="4" id="KW-1185">Reference proteome</keyword>
<evidence type="ECO:0000256" key="1">
    <source>
        <dbReference type="SAM" id="MobiDB-lite"/>
    </source>
</evidence>
<gene>
    <name evidence="3" type="ORF">SAMN04489859_11074</name>
</gene>
<feature type="compositionally biased region" description="Basic and acidic residues" evidence="1">
    <location>
        <begin position="44"/>
        <end position="55"/>
    </location>
</feature>
<protein>
    <submittedName>
        <fullName evidence="3">Uncharacterized protein</fullName>
    </submittedName>
</protein>
<sequence length="63" mass="6964">MSLEYDPKIRFGNLVTIGVVLAGIIASFAVAQYQIADMGRRMEHMQSESSEKAARLEMMGRGT</sequence>
<dbReference type="EMBL" id="FODE01000107">
    <property type="protein sequence ID" value="SEO43349.1"/>
    <property type="molecule type" value="Genomic_DNA"/>
</dbReference>
<proteinExistence type="predicted"/>
<evidence type="ECO:0000256" key="2">
    <source>
        <dbReference type="SAM" id="Phobius"/>
    </source>
</evidence>
<keyword evidence="2" id="KW-0812">Transmembrane</keyword>
<organism evidence="3 4">
    <name type="scientific">Paracoccus alcaliphilus</name>
    <dbReference type="NCBI Taxonomy" id="34002"/>
    <lineage>
        <taxon>Bacteria</taxon>
        <taxon>Pseudomonadati</taxon>
        <taxon>Pseudomonadota</taxon>
        <taxon>Alphaproteobacteria</taxon>
        <taxon>Rhodobacterales</taxon>
        <taxon>Paracoccaceae</taxon>
        <taxon>Paracoccus</taxon>
    </lineage>
</organism>
<accession>A0A1H8PMW0</accession>
<feature type="region of interest" description="Disordered" evidence="1">
    <location>
        <begin position="44"/>
        <end position="63"/>
    </location>
</feature>
<name>A0A1H8PMW0_9RHOB</name>
<dbReference type="Proteomes" id="UP000199054">
    <property type="component" value="Unassembled WGS sequence"/>
</dbReference>
<dbReference type="RefSeq" id="WP_090618121.1">
    <property type="nucleotide sequence ID" value="NZ_CP067124.1"/>
</dbReference>
<keyword evidence="2" id="KW-0472">Membrane</keyword>
<dbReference type="AlphaFoldDB" id="A0A1H8PMW0"/>
<reference evidence="3 4" key="1">
    <citation type="submission" date="2016-10" db="EMBL/GenBank/DDBJ databases">
        <authorList>
            <person name="de Groot N.N."/>
        </authorList>
    </citation>
    <scope>NUCLEOTIDE SEQUENCE [LARGE SCALE GENOMIC DNA]</scope>
    <source>
        <strain evidence="3 4">DSM 8512</strain>
    </source>
</reference>
<keyword evidence="2" id="KW-1133">Transmembrane helix</keyword>
<evidence type="ECO:0000313" key="4">
    <source>
        <dbReference type="Proteomes" id="UP000199054"/>
    </source>
</evidence>